<dbReference type="RefSeq" id="WP_085198445.1">
    <property type="nucleotide sequence ID" value="NZ_JACKVI010000014.1"/>
</dbReference>
<sequence>MDKPVCLITGATDGIGKVTATALARQGYAVVLAARNEAKAATVTREIAVATGNHDVDYLIADLRSLVELHRLADTFTVRYPRLDVLINNAATVMPGRELTGDGYETTFQVNYLSQFYLTHLLLDELKRSPQGRIVNLSSSVYRVGKFEPDNLQGEQRFSTIGAYAASKLLVLLFTIELAHRLASTRVTANAVHPGIVRTPMMLDAPKVLLRAISYAALPFSLSPDKGAATSVFLASSAEPAQLSGQYFARAKSKPVKTSYNTSENRNLLWALSMDACRL</sequence>
<dbReference type="AlphaFoldDB" id="A0A1X1UQY9"/>
<evidence type="ECO:0000313" key="3">
    <source>
        <dbReference type="EMBL" id="ORV59253.1"/>
    </source>
</evidence>
<keyword evidence="4" id="KW-1185">Reference proteome</keyword>
<gene>
    <name evidence="3" type="ORF">AWC06_17980</name>
</gene>
<organism evidence="3 4">
    <name type="scientific">Mycobacterium fragae</name>
    <dbReference type="NCBI Taxonomy" id="1260918"/>
    <lineage>
        <taxon>Bacteria</taxon>
        <taxon>Bacillati</taxon>
        <taxon>Actinomycetota</taxon>
        <taxon>Actinomycetes</taxon>
        <taxon>Mycobacteriales</taxon>
        <taxon>Mycobacteriaceae</taxon>
        <taxon>Mycobacterium</taxon>
    </lineage>
</organism>
<dbReference type="InterPro" id="IPR002347">
    <property type="entry name" value="SDR_fam"/>
</dbReference>
<comment type="caution">
    <text evidence="3">The sequence shown here is derived from an EMBL/GenBank/DDBJ whole genome shotgun (WGS) entry which is preliminary data.</text>
</comment>
<dbReference type="GO" id="GO:0016491">
    <property type="term" value="F:oxidoreductase activity"/>
    <property type="evidence" value="ECO:0007669"/>
    <property type="project" value="UniProtKB-KW"/>
</dbReference>
<dbReference type="OrthoDB" id="3237043at2"/>
<dbReference type="PRINTS" id="PR00080">
    <property type="entry name" value="SDRFAMILY"/>
</dbReference>
<dbReference type="PANTHER" id="PTHR43157:SF31">
    <property type="entry name" value="PHOSPHATIDYLINOSITOL-GLYCAN BIOSYNTHESIS CLASS F PROTEIN"/>
    <property type="match status" value="1"/>
</dbReference>
<dbReference type="Pfam" id="PF00106">
    <property type="entry name" value="adh_short"/>
    <property type="match status" value="1"/>
</dbReference>
<accession>A0A1X1UQY9</accession>
<dbReference type="CDD" id="cd05327">
    <property type="entry name" value="retinol-DH_like_SDR_c_like"/>
    <property type="match status" value="1"/>
</dbReference>
<proteinExistence type="inferred from homology"/>
<keyword evidence="1" id="KW-0560">Oxidoreductase</keyword>
<dbReference type="STRING" id="1260918.AWC06_17980"/>
<protein>
    <recommendedName>
        <fullName evidence="5">Short-chain dehydrogenase</fullName>
    </recommendedName>
</protein>
<dbReference type="Gene3D" id="3.40.50.720">
    <property type="entry name" value="NAD(P)-binding Rossmann-like Domain"/>
    <property type="match status" value="1"/>
</dbReference>
<evidence type="ECO:0000256" key="1">
    <source>
        <dbReference type="ARBA" id="ARBA00023002"/>
    </source>
</evidence>
<comment type="similarity">
    <text evidence="2">Belongs to the short-chain dehydrogenases/reductases (SDR) family.</text>
</comment>
<reference evidence="3 4" key="1">
    <citation type="submission" date="2016-01" db="EMBL/GenBank/DDBJ databases">
        <title>The new phylogeny of the genus Mycobacterium.</title>
        <authorList>
            <person name="Tarcisio F."/>
            <person name="Conor M."/>
            <person name="Antonella G."/>
            <person name="Elisabetta G."/>
            <person name="Giulia F.S."/>
            <person name="Sara T."/>
            <person name="Anna F."/>
            <person name="Clotilde B."/>
            <person name="Roberto B."/>
            <person name="Veronica D.S."/>
            <person name="Fabio R."/>
            <person name="Monica P."/>
            <person name="Olivier J."/>
            <person name="Enrico T."/>
            <person name="Nicola S."/>
        </authorList>
    </citation>
    <scope>NUCLEOTIDE SEQUENCE [LARGE SCALE GENOMIC DNA]</scope>
    <source>
        <strain evidence="3 4">DSM 45731</strain>
    </source>
</reference>
<dbReference type="PANTHER" id="PTHR43157">
    <property type="entry name" value="PHOSPHATIDYLINOSITOL-GLYCAN BIOSYNTHESIS CLASS F PROTEIN-RELATED"/>
    <property type="match status" value="1"/>
</dbReference>
<dbReference type="EMBL" id="LQOW01000025">
    <property type="protein sequence ID" value="ORV59253.1"/>
    <property type="molecule type" value="Genomic_DNA"/>
</dbReference>
<dbReference type="PRINTS" id="PR00081">
    <property type="entry name" value="GDHRDH"/>
</dbReference>
<evidence type="ECO:0000313" key="4">
    <source>
        <dbReference type="Proteomes" id="UP000194000"/>
    </source>
</evidence>
<dbReference type="SUPFAM" id="SSF51735">
    <property type="entry name" value="NAD(P)-binding Rossmann-fold domains"/>
    <property type="match status" value="1"/>
</dbReference>
<name>A0A1X1UQY9_9MYCO</name>
<evidence type="ECO:0008006" key="5">
    <source>
        <dbReference type="Google" id="ProtNLM"/>
    </source>
</evidence>
<evidence type="ECO:0000256" key="2">
    <source>
        <dbReference type="RuleBase" id="RU000363"/>
    </source>
</evidence>
<dbReference type="InterPro" id="IPR036291">
    <property type="entry name" value="NAD(P)-bd_dom_sf"/>
</dbReference>
<dbReference type="Proteomes" id="UP000194000">
    <property type="component" value="Unassembled WGS sequence"/>
</dbReference>